<organism evidence="1 2">
    <name type="scientific">Mollisia scopiformis</name>
    <name type="common">Conifer needle endophyte fungus</name>
    <name type="synonym">Phialocephala scopiformis</name>
    <dbReference type="NCBI Taxonomy" id="149040"/>
    <lineage>
        <taxon>Eukaryota</taxon>
        <taxon>Fungi</taxon>
        <taxon>Dikarya</taxon>
        <taxon>Ascomycota</taxon>
        <taxon>Pezizomycotina</taxon>
        <taxon>Leotiomycetes</taxon>
        <taxon>Helotiales</taxon>
        <taxon>Mollisiaceae</taxon>
        <taxon>Mollisia</taxon>
    </lineage>
</organism>
<evidence type="ECO:0000313" key="2">
    <source>
        <dbReference type="Proteomes" id="UP000070700"/>
    </source>
</evidence>
<protein>
    <recommendedName>
        <fullName evidence="3">F-box domain-containing protein</fullName>
    </recommendedName>
</protein>
<dbReference type="Proteomes" id="UP000070700">
    <property type="component" value="Unassembled WGS sequence"/>
</dbReference>
<evidence type="ECO:0008006" key="3">
    <source>
        <dbReference type="Google" id="ProtNLM"/>
    </source>
</evidence>
<sequence>MAYSTTLSSLSDELFLRIISFLAPESLFSFATTHQRALNCSQRLLTQHQEWHLQFRIIHDRVPLSTPALLQRGMLDSQAEMWHLQRFESWGTRLEWSHWDTFDVNKYDHDLGGDGGLVETDDHTDLSEEYYNGGFGDRMEEVMKEQLYFDESEASKWMERIHAGSDEALKGLMIALAPSISTVIFVAHMPPLEKYPLKFLSKAISKVAASSPTPIWPPGFQSLTNISIASYTSLQHPHNNFYCPVSAIVPFFHLPALKALSLQVVGYPDDEEEWELPIGCSSIETLKLDCCEMSQETIEQLVLACRTLRWIEFLVPRSLKNLLLHSSAKDSLERINGQSFKQWLADDRYEFGYSSGDERKFYFREDVMLRIDDGAERDDAFELENFMKFVYPPTLDEEQPTLWFVLQDLKNVVPSGVEKVRFALRSNRNPLGTEAVNISLRHQPHISNLLQRKILELVEDPEYEMLKEVCLFDLVGVPTQIDEWNDDDSSFTWDENVYQQIVARGVDLHRPSQDGALTRELEQEEIRAHQCKHQPLGVDQKYFAHMTDPRIGLPRHAGRVFPERAFE</sequence>
<proteinExistence type="predicted"/>
<dbReference type="OrthoDB" id="3644718at2759"/>
<name>A0A132BAF9_MOLSC</name>
<dbReference type="EMBL" id="KQ947434">
    <property type="protein sequence ID" value="KUJ08647.1"/>
    <property type="molecule type" value="Genomic_DNA"/>
</dbReference>
<dbReference type="RefSeq" id="XP_018063002.1">
    <property type="nucleotide sequence ID" value="XM_018220714.1"/>
</dbReference>
<gene>
    <name evidence="1" type="ORF">LY89DRAFT_741500</name>
</gene>
<dbReference type="InParanoid" id="A0A132BAF9"/>
<dbReference type="AlphaFoldDB" id="A0A132BAF9"/>
<reference evidence="1 2" key="1">
    <citation type="submission" date="2015-10" db="EMBL/GenBank/DDBJ databases">
        <title>Full genome of DAOMC 229536 Phialocephala scopiformis, a fungal endophyte of spruce producing the potent anti-insectan compound rugulosin.</title>
        <authorList>
            <consortium name="DOE Joint Genome Institute"/>
            <person name="Walker A.K."/>
            <person name="Frasz S.L."/>
            <person name="Seifert K.A."/>
            <person name="Miller J.D."/>
            <person name="Mondo S.J."/>
            <person name="Labutti K."/>
            <person name="Lipzen A."/>
            <person name="Dockter R."/>
            <person name="Kennedy M."/>
            <person name="Grigoriev I.V."/>
            <person name="Spatafora J.W."/>
        </authorList>
    </citation>
    <scope>NUCLEOTIDE SEQUENCE [LARGE SCALE GENOMIC DNA]</scope>
    <source>
        <strain evidence="1 2">CBS 120377</strain>
    </source>
</reference>
<evidence type="ECO:0000313" key="1">
    <source>
        <dbReference type="EMBL" id="KUJ08647.1"/>
    </source>
</evidence>
<keyword evidence="2" id="KW-1185">Reference proteome</keyword>
<dbReference type="KEGG" id="psco:LY89DRAFT_741500"/>
<accession>A0A132BAF9</accession>
<dbReference type="GeneID" id="28830440"/>
<dbReference type="CDD" id="cd09917">
    <property type="entry name" value="F-box_SF"/>
    <property type="match status" value="1"/>
</dbReference>